<sequence>MKSKFFTEHDLATLANICRVAAERFKDHEAEFRKLAAAPPSPDPKSLLPAGDTALRLADQFALQAREAAAFASRFDRSEPFTIPHSGGDAEE</sequence>
<organism evidence="1 2">
    <name type="scientific">Methylosinus sporium</name>
    <dbReference type="NCBI Taxonomy" id="428"/>
    <lineage>
        <taxon>Bacteria</taxon>
        <taxon>Pseudomonadati</taxon>
        <taxon>Pseudomonadota</taxon>
        <taxon>Alphaproteobacteria</taxon>
        <taxon>Hyphomicrobiales</taxon>
        <taxon>Methylocystaceae</taxon>
        <taxon>Methylosinus</taxon>
    </lineage>
</organism>
<accession>A0A549SHA7</accession>
<dbReference type="RefSeq" id="WP_142864183.1">
    <property type="nucleotide sequence ID" value="NZ_VJMF01000078.1"/>
</dbReference>
<name>A0A549SHA7_METSR</name>
<protein>
    <submittedName>
        <fullName evidence="1">Uncharacterized protein</fullName>
    </submittedName>
</protein>
<comment type="caution">
    <text evidence="1">The sequence shown here is derived from an EMBL/GenBank/DDBJ whole genome shotgun (WGS) entry which is preliminary data.</text>
</comment>
<gene>
    <name evidence="1" type="ORF">FM996_18105</name>
</gene>
<proteinExistence type="predicted"/>
<dbReference type="EMBL" id="VJMF01000078">
    <property type="protein sequence ID" value="TRL28986.1"/>
    <property type="molecule type" value="Genomic_DNA"/>
</dbReference>
<evidence type="ECO:0000313" key="1">
    <source>
        <dbReference type="EMBL" id="TRL28986.1"/>
    </source>
</evidence>
<dbReference type="AlphaFoldDB" id="A0A549SHA7"/>
<reference evidence="1 2" key="1">
    <citation type="submission" date="2019-07" db="EMBL/GenBank/DDBJ databases">
        <title>Ln-dependent methylotrophs.</title>
        <authorList>
            <person name="Tani A."/>
        </authorList>
    </citation>
    <scope>NUCLEOTIDE SEQUENCE [LARGE SCALE GENOMIC DNA]</scope>
    <source>
        <strain evidence="1 2">SM89A</strain>
    </source>
</reference>
<evidence type="ECO:0000313" key="2">
    <source>
        <dbReference type="Proteomes" id="UP000316781"/>
    </source>
</evidence>
<dbReference type="Proteomes" id="UP000316781">
    <property type="component" value="Unassembled WGS sequence"/>
</dbReference>